<evidence type="ECO:0000256" key="1">
    <source>
        <dbReference type="SAM" id="MobiDB-lite"/>
    </source>
</evidence>
<feature type="region of interest" description="Disordered" evidence="1">
    <location>
        <begin position="1"/>
        <end position="27"/>
    </location>
</feature>
<dbReference type="Pfam" id="PF23232">
    <property type="entry name" value="AAA_lid_13"/>
    <property type="match status" value="1"/>
</dbReference>
<evidence type="ECO:0000313" key="4">
    <source>
        <dbReference type="Proteomes" id="UP001140453"/>
    </source>
</evidence>
<keyword evidence="4" id="KW-1185">Reference proteome</keyword>
<feature type="compositionally biased region" description="Basic and acidic residues" evidence="1">
    <location>
        <begin position="666"/>
        <end position="684"/>
    </location>
</feature>
<feature type="region of interest" description="Disordered" evidence="1">
    <location>
        <begin position="666"/>
        <end position="703"/>
    </location>
</feature>
<evidence type="ECO:0000259" key="2">
    <source>
        <dbReference type="SMART" id="SM00382"/>
    </source>
</evidence>
<dbReference type="PANTHER" id="PTHR46411">
    <property type="entry name" value="FAMILY ATPASE, PUTATIVE-RELATED"/>
    <property type="match status" value="1"/>
</dbReference>
<dbReference type="Pfam" id="PF22942">
    <property type="entry name" value="DUF7025"/>
    <property type="match status" value="1"/>
</dbReference>
<reference evidence="3" key="1">
    <citation type="submission" date="2022-10" db="EMBL/GenBank/DDBJ databases">
        <title>Tapping the CABI collections for fungal endophytes: first genome assemblies for Collariella, Neodidymelliopsis, Ascochyta clinopodiicola, Didymella pomorum, Didymosphaeria variabile, Neocosmospora piperis and Neocucurbitaria cava.</title>
        <authorList>
            <person name="Hill R."/>
        </authorList>
    </citation>
    <scope>NUCLEOTIDE SEQUENCE</scope>
    <source>
        <strain evidence="3">IMI 355082</strain>
    </source>
</reference>
<dbReference type="InterPro" id="IPR027417">
    <property type="entry name" value="P-loop_NTPase"/>
</dbReference>
<comment type="caution">
    <text evidence="3">The sequence shown here is derived from an EMBL/GenBank/DDBJ whole genome shotgun (WGS) entry which is preliminary data.</text>
</comment>
<dbReference type="InterPro" id="IPR054289">
    <property type="entry name" value="DUF7025"/>
</dbReference>
<dbReference type="PANTHER" id="PTHR46411:SF3">
    <property type="entry name" value="AAA+ ATPASE DOMAIN-CONTAINING PROTEIN"/>
    <property type="match status" value="1"/>
</dbReference>
<dbReference type="CDD" id="cd19481">
    <property type="entry name" value="RecA-like_protease"/>
    <property type="match status" value="1"/>
</dbReference>
<dbReference type="SMART" id="SM00382">
    <property type="entry name" value="AAA"/>
    <property type="match status" value="1"/>
</dbReference>
<sequence length="703" mass="80094">MRRINDEEKSTTDSVGATLDSDTSRGHARDDEFHKLAKDRSAIDELACFLDFMETRIMPDARRYRNPTDPEAQSIRHEDIWYLIKPGDLIHIPKRPSSNLRISSSPSAHSFFRVVLTSLTTTSPKRAPSPLSKDLFSSGWNLVCELIDYNGTSYASLPIVYTHLVSFSGTKRVVDLDFYPISYLKDGQELLAQAKADGAKLLSLIDRRFASYSGWTQTSDALGMPLRKFSADGRPYNSPEHIEGDVLIDYQETFNAFPTWRSPFIQDAMEADSVVRSKFTNDDLNILEWSDTGKTYCAHFAGDRYLSTDETERADSNAFLKQSIRSKTSMDAKSLTGQMLALIPRFFFGFAVLERKFVRLDIRCVRNMDQGDADKAFARLEISPSYKKLILALVKSHFDKIETEKRTHVEIESQDLIRGKGKGIIILLHGVPGVGKTATAEAVAQKWNKPLFPITCGHLGYTAESLEKSLTEIFRLAHHWGCILLLDEADVFITRRERHDLKRNALVSVLEYYDGIMFLTTNRPGVLDDAVKSRVHLNLHYDHLNEEQTAAIYKQHIQRLKEIEKQRNSDPSERIVILHNEILQFARDHYNQVHENRSVGRWNGRQIRNAFLIASSLTHYDDENESEVGDADDLADPNVKVQKQLGRKQFEIVADTTLLYDQYRESVHSGKSDDHVAFEREERATSSQAIPQTPSRLRTPSTR</sequence>
<feature type="compositionally biased region" description="Polar residues" evidence="1">
    <location>
        <begin position="685"/>
        <end position="703"/>
    </location>
</feature>
<dbReference type="Gene3D" id="3.40.50.300">
    <property type="entry name" value="P-loop containing nucleotide triphosphate hydrolases"/>
    <property type="match status" value="1"/>
</dbReference>
<feature type="compositionally biased region" description="Basic and acidic residues" evidence="1">
    <location>
        <begin position="1"/>
        <end position="11"/>
    </location>
</feature>
<proteinExistence type="predicted"/>
<organism evidence="3 4">
    <name type="scientific">Gnomoniopsis smithogilvyi</name>
    <dbReference type="NCBI Taxonomy" id="1191159"/>
    <lineage>
        <taxon>Eukaryota</taxon>
        <taxon>Fungi</taxon>
        <taxon>Dikarya</taxon>
        <taxon>Ascomycota</taxon>
        <taxon>Pezizomycotina</taxon>
        <taxon>Sordariomycetes</taxon>
        <taxon>Sordariomycetidae</taxon>
        <taxon>Diaporthales</taxon>
        <taxon>Gnomoniaceae</taxon>
        <taxon>Gnomoniopsis</taxon>
    </lineage>
</organism>
<dbReference type="Proteomes" id="UP001140453">
    <property type="component" value="Unassembled WGS sequence"/>
</dbReference>
<feature type="domain" description="AAA+ ATPase" evidence="2">
    <location>
        <begin position="422"/>
        <end position="545"/>
    </location>
</feature>
<protein>
    <recommendedName>
        <fullName evidence="2">AAA+ ATPase domain-containing protein</fullName>
    </recommendedName>
</protein>
<dbReference type="Pfam" id="PF00004">
    <property type="entry name" value="AAA"/>
    <property type="match status" value="1"/>
</dbReference>
<evidence type="ECO:0000313" key="3">
    <source>
        <dbReference type="EMBL" id="KAJ4393274.1"/>
    </source>
</evidence>
<dbReference type="InterPro" id="IPR003593">
    <property type="entry name" value="AAA+_ATPase"/>
</dbReference>
<accession>A0A9W8YUV3</accession>
<dbReference type="InterPro" id="IPR056599">
    <property type="entry name" value="AAA_lid_fung"/>
</dbReference>
<dbReference type="SUPFAM" id="SSF52540">
    <property type="entry name" value="P-loop containing nucleoside triphosphate hydrolases"/>
    <property type="match status" value="1"/>
</dbReference>
<dbReference type="OrthoDB" id="10042665at2759"/>
<gene>
    <name evidence="3" type="ORF">N0V93_002482</name>
</gene>
<dbReference type="EMBL" id="JAPEVB010000002">
    <property type="protein sequence ID" value="KAJ4393274.1"/>
    <property type="molecule type" value="Genomic_DNA"/>
</dbReference>
<name>A0A9W8YUV3_9PEZI</name>
<dbReference type="GO" id="GO:0016887">
    <property type="term" value="F:ATP hydrolysis activity"/>
    <property type="evidence" value="ECO:0007669"/>
    <property type="project" value="InterPro"/>
</dbReference>
<dbReference type="GO" id="GO:0005524">
    <property type="term" value="F:ATP binding"/>
    <property type="evidence" value="ECO:0007669"/>
    <property type="project" value="InterPro"/>
</dbReference>
<dbReference type="InterPro" id="IPR003959">
    <property type="entry name" value="ATPase_AAA_core"/>
</dbReference>
<dbReference type="AlphaFoldDB" id="A0A9W8YUV3"/>